<keyword evidence="3 10" id="KW-0812">Transmembrane</keyword>
<evidence type="ECO:0000256" key="10">
    <source>
        <dbReference type="SAM" id="Phobius"/>
    </source>
</evidence>
<dbReference type="InterPro" id="IPR013099">
    <property type="entry name" value="K_chnl_dom"/>
</dbReference>
<evidence type="ECO:0000259" key="11">
    <source>
        <dbReference type="PROSITE" id="PS50222"/>
    </source>
</evidence>
<dbReference type="PRINTS" id="PR00169">
    <property type="entry name" value="KCHANNEL"/>
</dbReference>
<dbReference type="Gene3D" id="1.10.238.10">
    <property type="entry name" value="EF-hand"/>
    <property type="match status" value="1"/>
</dbReference>
<keyword evidence="6" id="KW-0406">Ion transport</keyword>
<evidence type="ECO:0000256" key="7">
    <source>
        <dbReference type="ARBA" id="ARBA00023136"/>
    </source>
</evidence>
<dbReference type="PANTHER" id="PTHR11003">
    <property type="entry name" value="POTASSIUM CHANNEL, SUBFAMILY K"/>
    <property type="match status" value="1"/>
</dbReference>
<evidence type="ECO:0000313" key="12">
    <source>
        <dbReference type="EMBL" id="KAK1747514.1"/>
    </source>
</evidence>
<sequence>MRCVVSGEGGKKGLNWGVPNKVVPIPIVDVVNVGIVQALSTHSNLHSFCKTRTQDHSTQHASRSSTYERQALSRPGAPHPPHRHDGQDKQHNWSVLHRKDEEDVGPAISHQDHELAPLVPDGSKTEASYGSSPTAEPHPHGSENTTTSTNFKEWAAKFDADFSLWECLYLTLILLAIGVAVFSLFVEKWSIIDSLYFTLVLLTTVGYGDIAPVTPAGKIFTVIFAIGGVFVIGLALGVVGSELVDSEIDVLIERASSRESRESSSSQASLLESWGKFGQICSSVIRILSPIFVGAFIIAYLEGWPWYDAFYYTVITATTVGLGDLSPRSKWSEACAIAFIPLAVAAMAHILDECTTFVMRLRREKHSKKLETIKMTEEDIHALDGNVTGIKNGEVGILEYVEFMLKAMNKADDHLFKELHKQFNKLDANTDGVLTKEDIERRVEIHLQELMNSPTADM</sequence>
<accession>A0AAD8YL39</accession>
<keyword evidence="13" id="KW-1185">Reference proteome</keyword>
<dbReference type="PROSITE" id="PS50222">
    <property type="entry name" value="EF_HAND_2"/>
    <property type="match status" value="1"/>
</dbReference>
<feature type="transmembrane region" description="Helical" evidence="10">
    <location>
        <begin position="284"/>
        <end position="303"/>
    </location>
</feature>
<evidence type="ECO:0000256" key="3">
    <source>
        <dbReference type="ARBA" id="ARBA00022692"/>
    </source>
</evidence>
<feature type="domain" description="EF-hand" evidence="11">
    <location>
        <begin position="414"/>
        <end position="449"/>
    </location>
</feature>
<reference evidence="12" key="1">
    <citation type="submission" date="2023-06" db="EMBL/GenBank/DDBJ databases">
        <title>Survivors Of The Sea: Transcriptome response of Skeletonema marinoi to long-term dormancy.</title>
        <authorList>
            <person name="Pinder M.I.M."/>
            <person name="Kourtchenko O."/>
            <person name="Robertson E.K."/>
            <person name="Larsson T."/>
            <person name="Maumus F."/>
            <person name="Osuna-Cruz C.M."/>
            <person name="Vancaester E."/>
            <person name="Stenow R."/>
            <person name="Vandepoele K."/>
            <person name="Ploug H."/>
            <person name="Bruchert V."/>
            <person name="Godhe A."/>
            <person name="Topel M."/>
        </authorList>
    </citation>
    <scope>NUCLEOTIDE SEQUENCE</scope>
    <source>
        <strain evidence="12">R05AC</strain>
    </source>
</reference>
<dbReference type="InterPro" id="IPR018247">
    <property type="entry name" value="EF_Hand_1_Ca_BS"/>
</dbReference>
<keyword evidence="8 12" id="KW-0407">Ion channel</keyword>
<dbReference type="Pfam" id="PF07885">
    <property type="entry name" value="Ion_trans_2"/>
    <property type="match status" value="2"/>
</dbReference>
<comment type="caution">
    <text evidence="12">The sequence shown here is derived from an EMBL/GenBank/DDBJ whole genome shotgun (WGS) entry which is preliminary data.</text>
</comment>
<dbReference type="Proteomes" id="UP001224775">
    <property type="component" value="Unassembled WGS sequence"/>
</dbReference>
<evidence type="ECO:0000256" key="6">
    <source>
        <dbReference type="ARBA" id="ARBA00023065"/>
    </source>
</evidence>
<dbReference type="EMBL" id="JATAAI010000002">
    <property type="protein sequence ID" value="KAK1747514.1"/>
    <property type="molecule type" value="Genomic_DNA"/>
</dbReference>
<feature type="compositionally biased region" description="Basic and acidic residues" evidence="9">
    <location>
        <begin position="83"/>
        <end position="101"/>
    </location>
</feature>
<dbReference type="PRINTS" id="PR01333">
    <property type="entry name" value="2POREKCHANEL"/>
</dbReference>
<organism evidence="12 13">
    <name type="scientific">Skeletonema marinoi</name>
    <dbReference type="NCBI Taxonomy" id="267567"/>
    <lineage>
        <taxon>Eukaryota</taxon>
        <taxon>Sar</taxon>
        <taxon>Stramenopiles</taxon>
        <taxon>Ochrophyta</taxon>
        <taxon>Bacillariophyta</taxon>
        <taxon>Coscinodiscophyceae</taxon>
        <taxon>Thalassiosirophycidae</taxon>
        <taxon>Thalassiosirales</taxon>
        <taxon>Skeletonemataceae</taxon>
        <taxon>Skeletonema</taxon>
        <taxon>Skeletonema marinoi-dohrnii complex</taxon>
    </lineage>
</organism>
<evidence type="ECO:0000256" key="8">
    <source>
        <dbReference type="ARBA" id="ARBA00023303"/>
    </source>
</evidence>
<evidence type="ECO:0000256" key="4">
    <source>
        <dbReference type="ARBA" id="ARBA00022837"/>
    </source>
</evidence>
<protein>
    <submittedName>
        <fullName evidence="12">Potassium channel family protein</fullName>
    </submittedName>
</protein>
<evidence type="ECO:0000256" key="2">
    <source>
        <dbReference type="ARBA" id="ARBA00022448"/>
    </source>
</evidence>
<feature type="transmembrane region" description="Helical" evidence="10">
    <location>
        <begin position="219"/>
        <end position="239"/>
    </location>
</feature>
<dbReference type="GO" id="GO:0022841">
    <property type="term" value="F:potassium ion leak channel activity"/>
    <property type="evidence" value="ECO:0007669"/>
    <property type="project" value="TreeGrafter"/>
</dbReference>
<evidence type="ECO:0000256" key="1">
    <source>
        <dbReference type="ARBA" id="ARBA00004141"/>
    </source>
</evidence>
<dbReference type="SUPFAM" id="SSF81324">
    <property type="entry name" value="Voltage-gated potassium channels"/>
    <property type="match status" value="2"/>
</dbReference>
<keyword evidence="5 10" id="KW-1133">Transmembrane helix</keyword>
<dbReference type="GO" id="GO:0005886">
    <property type="term" value="C:plasma membrane"/>
    <property type="evidence" value="ECO:0007669"/>
    <property type="project" value="TreeGrafter"/>
</dbReference>
<evidence type="ECO:0000313" key="13">
    <source>
        <dbReference type="Proteomes" id="UP001224775"/>
    </source>
</evidence>
<keyword evidence="2" id="KW-0813">Transport</keyword>
<dbReference type="InterPro" id="IPR002048">
    <property type="entry name" value="EF_hand_dom"/>
</dbReference>
<dbReference type="GO" id="GO:0015271">
    <property type="term" value="F:outward rectifier potassium channel activity"/>
    <property type="evidence" value="ECO:0007669"/>
    <property type="project" value="TreeGrafter"/>
</dbReference>
<gene>
    <name evidence="12" type="ORF">QTG54_001477</name>
</gene>
<feature type="transmembrane region" description="Helical" evidence="10">
    <location>
        <begin position="168"/>
        <end position="186"/>
    </location>
</feature>
<dbReference type="PANTHER" id="PTHR11003:SF291">
    <property type="entry name" value="IP11374P"/>
    <property type="match status" value="1"/>
</dbReference>
<feature type="compositionally biased region" description="Polar residues" evidence="9">
    <location>
        <begin position="125"/>
        <end position="134"/>
    </location>
</feature>
<dbReference type="PROSITE" id="PS00018">
    <property type="entry name" value="EF_HAND_1"/>
    <property type="match status" value="1"/>
</dbReference>
<comment type="subcellular location">
    <subcellularLocation>
        <location evidence="1">Membrane</location>
        <topology evidence="1">Multi-pass membrane protein</topology>
    </subcellularLocation>
</comment>
<dbReference type="GO" id="GO:0005737">
    <property type="term" value="C:cytoplasm"/>
    <property type="evidence" value="ECO:0007669"/>
    <property type="project" value="UniProtKB-ARBA"/>
</dbReference>
<feature type="transmembrane region" description="Helical" evidence="10">
    <location>
        <begin position="195"/>
        <end position="213"/>
    </location>
</feature>
<dbReference type="AlphaFoldDB" id="A0AAD8YL39"/>
<proteinExistence type="predicted"/>
<dbReference type="Gene3D" id="1.10.287.70">
    <property type="match status" value="2"/>
</dbReference>
<dbReference type="SUPFAM" id="SSF47473">
    <property type="entry name" value="EF-hand"/>
    <property type="match status" value="1"/>
</dbReference>
<feature type="region of interest" description="Disordered" evidence="9">
    <location>
        <begin position="52"/>
        <end position="147"/>
    </location>
</feature>
<evidence type="ECO:0000256" key="9">
    <source>
        <dbReference type="SAM" id="MobiDB-lite"/>
    </source>
</evidence>
<dbReference type="InterPro" id="IPR011992">
    <property type="entry name" value="EF-hand-dom_pair"/>
</dbReference>
<keyword evidence="7 10" id="KW-0472">Membrane</keyword>
<feature type="compositionally biased region" description="Polar residues" evidence="9">
    <location>
        <begin position="59"/>
        <end position="68"/>
    </location>
</feature>
<keyword evidence="4" id="KW-0106">Calcium</keyword>
<name>A0AAD8YL39_9STRA</name>
<dbReference type="GO" id="GO:0030322">
    <property type="term" value="P:stabilization of membrane potential"/>
    <property type="evidence" value="ECO:0007669"/>
    <property type="project" value="TreeGrafter"/>
</dbReference>
<dbReference type="InterPro" id="IPR003280">
    <property type="entry name" value="2pore_dom_K_chnl"/>
</dbReference>
<feature type="transmembrane region" description="Helical" evidence="10">
    <location>
        <begin position="334"/>
        <end position="351"/>
    </location>
</feature>
<dbReference type="GO" id="GO:0005509">
    <property type="term" value="F:calcium ion binding"/>
    <property type="evidence" value="ECO:0007669"/>
    <property type="project" value="InterPro"/>
</dbReference>
<evidence type="ECO:0000256" key="5">
    <source>
        <dbReference type="ARBA" id="ARBA00022989"/>
    </source>
</evidence>